<evidence type="ECO:0000313" key="7">
    <source>
        <dbReference type="EMBL" id="ODQ74692.1"/>
    </source>
</evidence>
<evidence type="ECO:0000256" key="4">
    <source>
        <dbReference type="ARBA" id="ARBA00023004"/>
    </source>
</evidence>
<evidence type="ECO:0000256" key="6">
    <source>
        <dbReference type="SAM" id="MobiDB-lite"/>
    </source>
</evidence>
<dbReference type="GO" id="GO:0016829">
    <property type="term" value="F:lyase activity"/>
    <property type="evidence" value="ECO:0007669"/>
    <property type="project" value="UniProtKB-KW"/>
</dbReference>
<organism evidence="7 8">
    <name type="scientific">Lipomyces starkeyi NRRL Y-11557</name>
    <dbReference type="NCBI Taxonomy" id="675824"/>
    <lineage>
        <taxon>Eukaryota</taxon>
        <taxon>Fungi</taxon>
        <taxon>Dikarya</taxon>
        <taxon>Ascomycota</taxon>
        <taxon>Saccharomycotina</taxon>
        <taxon>Lipomycetes</taxon>
        <taxon>Lipomycetales</taxon>
        <taxon>Lipomycetaceae</taxon>
        <taxon>Lipomyces</taxon>
    </lineage>
</organism>
<protein>
    <submittedName>
        <fullName evidence="7">Uncharacterized protein</fullName>
    </submittedName>
</protein>
<dbReference type="Proteomes" id="UP000094385">
    <property type="component" value="Unassembled WGS sequence"/>
</dbReference>
<keyword evidence="4" id="KW-0408">Iron</keyword>
<dbReference type="InterPro" id="IPR025702">
    <property type="entry name" value="OXD"/>
</dbReference>
<keyword evidence="2" id="KW-0349">Heme</keyword>
<comment type="cofactor">
    <cofactor evidence="1">
        <name>heme b</name>
        <dbReference type="ChEBI" id="CHEBI:60344"/>
    </cofactor>
</comment>
<name>A0A1E3QC31_LIPST</name>
<dbReference type="AlphaFoldDB" id="A0A1E3QC31"/>
<dbReference type="Pfam" id="PF13816">
    <property type="entry name" value="Dehydratase_hem"/>
    <property type="match status" value="1"/>
</dbReference>
<keyword evidence="8" id="KW-1185">Reference proteome</keyword>
<feature type="region of interest" description="Disordered" evidence="6">
    <location>
        <begin position="159"/>
        <end position="180"/>
    </location>
</feature>
<evidence type="ECO:0000256" key="5">
    <source>
        <dbReference type="ARBA" id="ARBA00023239"/>
    </source>
</evidence>
<evidence type="ECO:0000256" key="2">
    <source>
        <dbReference type="ARBA" id="ARBA00022617"/>
    </source>
</evidence>
<accession>A0A1E3QC31</accession>
<gene>
    <name evidence="7" type="ORF">LIPSTDRAFT_68785</name>
</gene>
<reference evidence="7 8" key="1">
    <citation type="journal article" date="2016" name="Proc. Natl. Acad. Sci. U.S.A.">
        <title>Comparative genomics of biotechnologically important yeasts.</title>
        <authorList>
            <person name="Riley R."/>
            <person name="Haridas S."/>
            <person name="Wolfe K.H."/>
            <person name="Lopes M.R."/>
            <person name="Hittinger C.T."/>
            <person name="Goeker M."/>
            <person name="Salamov A.A."/>
            <person name="Wisecaver J.H."/>
            <person name="Long T.M."/>
            <person name="Calvey C.H."/>
            <person name="Aerts A.L."/>
            <person name="Barry K.W."/>
            <person name="Choi C."/>
            <person name="Clum A."/>
            <person name="Coughlan A.Y."/>
            <person name="Deshpande S."/>
            <person name="Douglass A.P."/>
            <person name="Hanson S.J."/>
            <person name="Klenk H.-P."/>
            <person name="LaButti K.M."/>
            <person name="Lapidus A."/>
            <person name="Lindquist E.A."/>
            <person name="Lipzen A.M."/>
            <person name="Meier-Kolthoff J.P."/>
            <person name="Ohm R.A."/>
            <person name="Otillar R.P."/>
            <person name="Pangilinan J.L."/>
            <person name="Peng Y."/>
            <person name="Rokas A."/>
            <person name="Rosa C.A."/>
            <person name="Scheuner C."/>
            <person name="Sibirny A.A."/>
            <person name="Slot J.C."/>
            <person name="Stielow J.B."/>
            <person name="Sun H."/>
            <person name="Kurtzman C.P."/>
            <person name="Blackwell M."/>
            <person name="Grigoriev I.V."/>
            <person name="Jeffries T.W."/>
        </authorList>
    </citation>
    <scope>NUCLEOTIDE SEQUENCE [LARGE SCALE GENOMIC DNA]</scope>
    <source>
        <strain evidence="7 8">NRRL Y-11557</strain>
    </source>
</reference>
<proteinExistence type="predicted"/>
<dbReference type="GO" id="GO:0046872">
    <property type="term" value="F:metal ion binding"/>
    <property type="evidence" value="ECO:0007669"/>
    <property type="project" value="UniProtKB-KW"/>
</dbReference>
<dbReference type="OrthoDB" id="3465714at2759"/>
<sequence length="352" mass="39614">MWGINFPTRDPFVYSIFGIQYLADTPDEPQQSLISTFDNLIVPSATHVDKITQVNSSSTSPSQGKTQIWLAYWSSTNEYQTWWTRPDVVQFWASLPPDAGMYRETLTVPRSRTQFGTNKQDPVMGLGHLSPGPYVSVLDKSGYWGCYRHRIPEITPENRLQSPLAQPPTASRPACSSTGSTIRSGRVKMTGFPENICFVVEGQDHSRITPEEKDYWFENFDGPVTQWIEDLVSAGSEEGVLDARICYDPQSGMFRDGLPEVLNYCRKVQLFYFLDFGYMLQIGMRNKGHVNLRRKFLKSYGPDGDMSEKGEIYLWVETSILKSGDIDCEYVGCTEGTGLLAFEGAFGNNGSS</sequence>
<evidence type="ECO:0000313" key="8">
    <source>
        <dbReference type="Proteomes" id="UP000094385"/>
    </source>
</evidence>
<dbReference type="STRING" id="675824.A0A1E3QC31"/>
<keyword evidence="3" id="KW-0479">Metal-binding</keyword>
<evidence type="ECO:0000256" key="1">
    <source>
        <dbReference type="ARBA" id="ARBA00001970"/>
    </source>
</evidence>
<keyword evidence="5" id="KW-0456">Lyase</keyword>
<evidence type="ECO:0000256" key="3">
    <source>
        <dbReference type="ARBA" id="ARBA00022723"/>
    </source>
</evidence>
<dbReference type="EMBL" id="KV454291">
    <property type="protein sequence ID" value="ODQ74692.1"/>
    <property type="molecule type" value="Genomic_DNA"/>
</dbReference>